<reference evidence="7 8" key="1">
    <citation type="submission" date="2016-10" db="EMBL/GenBank/DDBJ databases">
        <authorList>
            <person name="Varghese N."/>
            <person name="Submissions S."/>
        </authorList>
    </citation>
    <scope>NUCLEOTIDE SEQUENCE [LARGE SCALE GENOMIC DNA]</scope>
    <source>
        <strain evidence="7 8">CGMCC 1.3527</strain>
    </source>
</reference>
<dbReference type="PANTHER" id="PTHR43335">
    <property type="entry name" value="ABC TRANSPORTER, ATP-BINDING PROTEIN"/>
    <property type="match status" value="1"/>
</dbReference>
<evidence type="ECO:0000256" key="5">
    <source>
        <dbReference type="SAM" id="MobiDB-lite"/>
    </source>
</evidence>
<evidence type="ECO:0000256" key="3">
    <source>
        <dbReference type="ARBA" id="ARBA00022741"/>
    </source>
</evidence>
<dbReference type="SUPFAM" id="SSF52540">
    <property type="entry name" value="P-loop containing nucleoside triphosphate hydrolases"/>
    <property type="match status" value="1"/>
</dbReference>
<dbReference type="PROSITE" id="PS50893">
    <property type="entry name" value="ABC_TRANSPORTER_2"/>
    <property type="match status" value="1"/>
</dbReference>
<dbReference type="OrthoDB" id="87732at2157"/>
<sequence>MRIDATDVRKTYGDVTALDGLSLTIPSGSTFGVIGTNGAGKSTLFRLLVGHDRPDAGAVSVGGTDVTDDGRRIRERVGYLPEHVGFPDGLTGREVLGVHRAIRGLPKDGRTADAIDRVGLTPNEADRRVSGYSNGMQRRLGLATVLLPDPDVLVLDEPTAGLDPRGVDEFHAIVEEITEETDATVVFCSHVLGEVERLCDRAAVLHDGRVRAAGPVDELAADAETHAEAETPADRDGGATTRSGRGRDGLRAAFREAVGDDAARTGRVGEGGADDPNADPEEVAP</sequence>
<dbReference type="Pfam" id="PF00005">
    <property type="entry name" value="ABC_tran"/>
    <property type="match status" value="1"/>
</dbReference>
<feature type="compositionally biased region" description="Basic and acidic residues" evidence="5">
    <location>
        <begin position="223"/>
        <end position="237"/>
    </location>
</feature>
<name>A0A1G7NUQ4_9EURY</name>
<proteinExistence type="inferred from homology"/>
<evidence type="ECO:0000256" key="1">
    <source>
        <dbReference type="ARBA" id="ARBA00005417"/>
    </source>
</evidence>
<dbReference type="EMBL" id="FNBO01000008">
    <property type="protein sequence ID" value="SDF77828.1"/>
    <property type="molecule type" value="Genomic_DNA"/>
</dbReference>
<dbReference type="Gene3D" id="3.40.50.300">
    <property type="entry name" value="P-loop containing nucleotide triphosphate hydrolases"/>
    <property type="match status" value="1"/>
</dbReference>
<keyword evidence="2" id="KW-0813">Transport</keyword>
<comment type="similarity">
    <text evidence="1">Belongs to the ABC transporter superfamily.</text>
</comment>
<accession>A0A1G7NUQ4</accession>
<organism evidence="7 8">
    <name type="scientific">Halorubrum xinjiangense</name>
    <dbReference type="NCBI Taxonomy" id="261291"/>
    <lineage>
        <taxon>Archaea</taxon>
        <taxon>Methanobacteriati</taxon>
        <taxon>Methanobacteriota</taxon>
        <taxon>Stenosarchaea group</taxon>
        <taxon>Halobacteria</taxon>
        <taxon>Halobacteriales</taxon>
        <taxon>Haloferacaceae</taxon>
        <taxon>Halorubrum</taxon>
    </lineage>
</organism>
<keyword evidence="3" id="KW-0547">Nucleotide-binding</keyword>
<keyword evidence="8" id="KW-1185">Reference proteome</keyword>
<evidence type="ECO:0000313" key="8">
    <source>
        <dbReference type="Proteomes" id="UP000324020"/>
    </source>
</evidence>
<dbReference type="CDD" id="cd03230">
    <property type="entry name" value="ABC_DR_subfamily_A"/>
    <property type="match status" value="1"/>
</dbReference>
<feature type="domain" description="ABC transporter" evidence="6">
    <location>
        <begin position="3"/>
        <end position="232"/>
    </location>
</feature>
<evidence type="ECO:0000256" key="2">
    <source>
        <dbReference type="ARBA" id="ARBA00022448"/>
    </source>
</evidence>
<dbReference type="RefSeq" id="WP_149799004.1">
    <property type="nucleotide sequence ID" value="NZ_FNBO01000008.1"/>
</dbReference>
<dbReference type="GO" id="GO:0016887">
    <property type="term" value="F:ATP hydrolysis activity"/>
    <property type="evidence" value="ECO:0007669"/>
    <property type="project" value="InterPro"/>
</dbReference>
<evidence type="ECO:0000313" key="7">
    <source>
        <dbReference type="EMBL" id="SDF77828.1"/>
    </source>
</evidence>
<gene>
    <name evidence="7" type="ORF">SAMN04488067_108122</name>
</gene>
<dbReference type="InterPro" id="IPR003439">
    <property type="entry name" value="ABC_transporter-like_ATP-bd"/>
</dbReference>
<dbReference type="SMART" id="SM00382">
    <property type="entry name" value="AAA"/>
    <property type="match status" value="1"/>
</dbReference>
<feature type="compositionally biased region" description="Acidic residues" evidence="5">
    <location>
        <begin position="272"/>
        <end position="285"/>
    </location>
</feature>
<dbReference type="InterPro" id="IPR003593">
    <property type="entry name" value="AAA+_ATPase"/>
</dbReference>
<dbReference type="InterPro" id="IPR027417">
    <property type="entry name" value="P-loop_NTPase"/>
</dbReference>
<feature type="region of interest" description="Disordered" evidence="5">
    <location>
        <begin position="223"/>
        <end position="285"/>
    </location>
</feature>
<dbReference type="AlphaFoldDB" id="A0A1G7NUQ4"/>
<keyword evidence="4 7" id="KW-0067">ATP-binding</keyword>
<dbReference type="PANTHER" id="PTHR43335:SF4">
    <property type="entry name" value="ABC TRANSPORTER, ATP-BINDING PROTEIN"/>
    <property type="match status" value="1"/>
</dbReference>
<dbReference type="Proteomes" id="UP000324020">
    <property type="component" value="Unassembled WGS sequence"/>
</dbReference>
<evidence type="ECO:0000256" key="4">
    <source>
        <dbReference type="ARBA" id="ARBA00022840"/>
    </source>
</evidence>
<dbReference type="GO" id="GO:0005524">
    <property type="term" value="F:ATP binding"/>
    <property type="evidence" value="ECO:0007669"/>
    <property type="project" value="UniProtKB-KW"/>
</dbReference>
<feature type="compositionally biased region" description="Basic and acidic residues" evidence="5">
    <location>
        <begin position="245"/>
        <end position="264"/>
    </location>
</feature>
<evidence type="ECO:0000259" key="6">
    <source>
        <dbReference type="PROSITE" id="PS50893"/>
    </source>
</evidence>
<protein>
    <submittedName>
        <fullName evidence="7">Cu-processing system ATP-binding protein</fullName>
    </submittedName>
</protein>